<gene>
    <name evidence="2" type="ORF">ACAOBT_LOCUS6616</name>
</gene>
<dbReference type="Proteomes" id="UP001152888">
    <property type="component" value="Unassembled WGS sequence"/>
</dbReference>
<feature type="region of interest" description="Disordered" evidence="1">
    <location>
        <begin position="119"/>
        <end position="144"/>
    </location>
</feature>
<proteinExistence type="predicted"/>
<evidence type="ECO:0000313" key="2">
    <source>
        <dbReference type="EMBL" id="CAH1966011.1"/>
    </source>
</evidence>
<organism evidence="2 3">
    <name type="scientific">Acanthoscelides obtectus</name>
    <name type="common">Bean weevil</name>
    <name type="synonym">Bruchus obtectus</name>
    <dbReference type="NCBI Taxonomy" id="200917"/>
    <lineage>
        <taxon>Eukaryota</taxon>
        <taxon>Metazoa</taxon>
        <taxon>Ecdysozoa</taxon>
        <taxon>Arthropoda</taxon>
        <taxon>Hexapoda</taxon>
        <taxon>Insecta</taxon>
        <taxon>Pterygota</taxon>
        <taxon>Neoptera</taxon>
        <taxon>Endopterygota</taxon>
        <taxon>Coleoptera</taxon>
        <taxon>Polyphaga</taxon>
        <taxon>Cucujiformia</taxon>
        <taxon>Chrysomeloidea</taxon>
        <taxon>Chrysomelidae</taxon>
        <taxon>Bruchinae</taxon>
        <taxon>Bruchini</taxon>
        <taxon>Acanthoscelides</taxon>
    </lineage>
</organism>
<dbReference type="AlphaFoldDB" id="A0A9P0K4N7"/>
<sequence length="202" mass="23416">MMRKEKRMMSVTAIIQGAQAQHWSRSLGGFGPPHMSLERKMFLTTNFSYTLNVKSTVLLEETQRQPMSRKSKRCSNRRGVLSFTEVTQQVLNEHELSMGSEVQKSSRLIGQCDRCHQSVSNVPSNRTRSAQNVRTEDANNPTYRFTPRRNLQVLPQRRTKSYAKAAKGDIVYLPLLPRSNFRQLRMWTWQRRSGLCSRKLVP</sequence>
<feature type="compositionally biased region" description="Polar residues" evidence="1">
    <location>
        <begin position="119"/>
        <end position="143"/>
    </location>
</feature>
<reference evidence="2" key="1">
    <citation type="submission" date="2022-03" db="EMBL/GenBank/DDBJ databases">
        <authorList>
            <person name="Sayadi A."/>
        </authorList>
    </citation>
    <scope>NUCLEOTIDE SEQUENCE</scope>
</reference>
<name>A0A9P0K4N7_ACAOB</name>
<evidence type="ECO:0000256" key="1">
    <source>
        <dbReference type="SAM" id="MobiDB-lite"/>
    </source>
</evidence>
<dbReference type="OrthoDB" id="5873264at2759"/>
<keyword evidence="3" id="KW-1185">Reference proteome</keyword>
<protein>
    <submittedName>
        <fullName evidence="2">Uncharacterized protein</fullName>
    </submittedName>
</protein>
<accession>A0A9P0K4N7</accession>
<dbReference type="EMBL" id="CAKOFQ010006729">
    <property type="protein sequence ID" value="CAH1966011.1"/>
    <property type="molecule type" value="Genomic_DNA"/>
</dbReference>
<evidence type="ECO:0000313" key="3">
    <source>
        <dbReference type="Proteomes" id="UP001152888"/>
    </source>
</evidence>
<comment type="caution">
    <text evidence="2">The sequence shown here is derived from an EMBL/GenBank/DDBJ whole genome shotgun (WGS) entry which is preliminary data.</text>
</comment>